<dbReference type="RefSeq" id="WP_203413614.1">
    <property type="nucleotide sequence ID" value="NZ_CP060244.1"/>
</dbReference>
<dbReference type="Pfam" id="PF22255">
    <property type="entry name" value="Gp44-like_2nd"/>
    <property type="match status" value="1"/>
</dbReference>
<feature type="region of interest" description="Disordered" evidence="1">
    <location>
        <begin position="378"/>
        <end position="405"/>
    </location>
</feature>
<gene>
    <name evidence="5" type="ORF">JGUZn3_22500</name>
</gene>
<dbReference type="Pfam" id="PF21683">
    <property type="entry name" value="GpP-like_1st"/>
    <property type="match status" value="1"/>
</dbReference>
<dbReference type="InterPro" id="IPR026276">
    <property type="entry name" value="Baseplate_GpP"/>
</dbReference>
<evidence type="ECO:0000259" key="4">
    <source>
        <dbReference type="Pfam" id="PF22255"/>
    </source>
</evidence>
<dbReference type="EMBL" id="CP060244">
    <property type="protein sequence ID" value="QNT79451.1"/>
    <property type="molecule type" value="Genomic_DNA"/>
</dbReference>
<keyword evidence="6" id="KW-1185">Reference proteome</keyword>
<evidence type="ECO:0008006" key="7">
    <source>
        <dbReference type="Google" id="ProtNLM"/>
    </source>
</evidence>
<name>A0A7H1NUJ1_9PROT</name>
<evidence type="ECO:0000313" key="6">
    <source>
        <dbReference type="Proteomes" id="UP000516349"/>
    </source>
</evidence>
<evidence type="ECO:0000259" key="3">
    <source>
        <dbReference type="Pfam" id="PF21929"/>
    </source>
</evidence>
<feature type="compositionally biased region" description="Acidic residues" evidence="1">
    <location>
        <begin position="396"/>
        <end position="405"/>
    </location>
</feature>
<protein>
    <recommendedName>
        <fullName evidence="7">Phage tail protein</fullName>
    </recommendedName>
</protein>
<dbReference type="PIRSF" id="PIRSF004440">
    <property type="entry name" value="GpP"/>
    <property type="match status" value="1"/>
</dbReference>
<feature type="domain" description="Baseplate hub protein gp44/GpP-like C-terminal" evidence="3">
    <location>
        <begin position="274"/>
        <end position="360"/>
    </location>
</feature>
<dbReference type="KEGG" id="ebla:JGUZn3_22500"/>
<dbReference type="Gene3D" id="2.30.300.10">
    <property type="entry name" value="Baseplate protein-like domain - beta roll fold"/>
    <property type="match status" value="1"/>
</dbReference>
<evidence type="ECO:0000259" key="2">
    <source>
        <dbReference type="Pfam" id="PF21683"/>
    </source>
</evidence>
<dbReference type="AlphaFoldDB" id="A0A7H1NUJ1"/>
<reference evidence="5 6" key="1">
    <citation type="submission" date="2020-08" db="EMBL/GenBank/DDBJ databases">
        <title>Complete genome sequence of Entomobacter blattae G55GP.</title>
        <authorList>
            <person name="Poehlein A."/>
            <person name="Guzman J."/>
            <person name="Daniel R."/>
            <person name="Vilcinskas A."/>
        </authorList>
    </citation>
    <scope>NUCLEOTIDE SEQUENCE [LARGE SCALE GENOMIC DNA]</scope>
    <source>
        <strain evidence="5 6">G55GP</strain>
    </source>
</reference>
<evidence type="ECO:0000313" key="5">
    <source>
        <dbReference type="EMBL" id="QNT79451.1"/>
    </source>
</evidence>
<dbReference type="InterPro" id="IPR023399">
    <property type="entry name" value="Baseplate-like_2-layer_sand"/>
</dbReference>
<dbReference type="InterPro" id="IPR053981">
    <property type="entry name" value="Gp44/GpP-like_2nd"/>
</dbReference>
<proteinExistence type="predicted"/>
<dbReference type="InterPro" id="IPR049354">
    <property type="entry name" value="GpP-like_N"/>
</dbReference>
<dbReference type="InterPro" id="IPR053982">
    <property type="entry name" value="Gp44/GpP-like_C"/>
</dbReference>
<feature type="domain" description="Baseplate hub protein gp44/GpP-like second" evidence="4">
    <location>
        <begin position="105"/>
        <end position="187"/>
    </location>
</feature>
<feature type="domain" description="Baseplate hub protein gp44-like N-terminal" evidence="2">
    <location>
        <begin position="16"/>
        <end position="99"/>
    </location>
</feature>
<dbReference type="SUPFAM" id="SSF69279">
    <property type="entry name" value="Phage tail proteins"/>
    <property type="match status" value="2"/>
</dbReference>
<dbReference type="Proteomes" id="UP000516349">
    <property type="component" value="Chromosome"/>
</dbReference>
<sequence length="405" mass="43908">MNEFSDIPQKTGHEDEVSIIVNGQILSGWTGVSIRTGIELMPATFELETTEFTPNTTQIAIKGEDPCTVLIGPDKVISGYVVSVDKSLSSSNHSVRVTGASKSVDLTECSAIFDTYQVNNTTPLQLAQKLCKPFNIQVETAGEIGALKIPQFSVVLTETPYEIIERVCRYAGLLAYDLPNGNIVLSRTGKTQASGGFREGSNIETAGYGEGIAGRFSFVQAILVGNDLLFSAPGQGEIKPQVDHVSIGAKVFDAGVPRYRPLLIMAEQGDYQYKITQQRAQWEINRRIARSSAVQIRCDSWRDGSGKLWAINTLASVNIPTLKCTPKNALLISEIVFSKSVDEGTHADITLMDAKAFLPEPINLTPLAAGVAQAVNENAKTSQNSQQMDTDFANNFDDDDDGGFF</sequence>
<dbReference type="Gene3D" id="3.55.50.10">
    <property type="entry name" value="Baseplate protein-like domains"/>
    <property type="match status" value="1"/>
</dbReference>
<organism evidence="5 6">
    <name type="scientific">Entomobacter blattae</name>
    <dbReference type="NCBI Taxonomy" id="2762277"/>
    <lineage>
        <taxon>Bacteria</taxon>
        <taxon>Pseudomonadati</taxon>
        <taxon>Pseudomonadota</taxon>
        <taxon>Alphaproteobacteria</taxon>
        <taxon>Acetobacterales</taxon>
        <taxon>Acetobacteraceae</taxon>
        <taxon>Entomobacter</taxon>
    </lineage>
</organism>
<evidence type="ECO:0000256" key="1">
    <source>
        <dbReference type="SAM" id="MobiDB-lite"/>
    </source>
</evidence>
<dbReference type="Pfam" id="PF21929">
    <property type="entry name" value="GpP_4th"/>
    <property type="match status" value="1"/>
</dbReference>
<accession>A0A7H1NUJ1</accession>
<dbReference type="Gene3D" id="3.30.1920.10">
    <property type="entry name" value="Baseplate protein-like domains - 2 layer sandwich fold"/>
    <property type="match status" value="1"/>
</dbReference>
<feature type="compositionally biased region" description="Polar residues" evidence="1">
    <location>
        <begin position="378"/>
        <end position="388"/>
    </location>
</feature>